<dbReference type="PANTHER" id="PTHR47723:SF19">
    <property type="entry name" value="POLYNUCLEOTIDYL TRANSFERASE, RIBONUCLEASE H-LIKE SUPERFAMILY PROTEIN"/>
    <property type="match status" value="1"/>
</dbReference>
<name>A0AAW2DT51_9ROSI</name>
<feature type="chain" id="PRO_5043867446" description="RNase H type-1 domain-containing protein" evidence="1">
    <location>
        <begin position="24"/>
        <end position="221"/>
    </location>
</feature>
<accession>A0AAW2DT51</accession>
<dbReference type="EMBL" id="JAZDWU010000002">
    <property type="protein sequence ID" value="KAL0012624.1"/>
    <property type="molecule type" value="Genomic_DNA"/>
</dbReference>
<dbReference type="InterPro" id="IPR036397">
    <property type="entry name" value="RNaseH_sf"/>
</dbReference>
<evidence type="ECO:0000259" key="2">
    <source>
        <dbReference type="Pfam" id="PF13456"/>
    </source>
</evidence>
<dbReference type="InterPro" id="IPR002156">
    <property type="entry name" value="RNaseH_domain"/>
</dbReference>
<organism evidence="3 4">
    <name type="scientific">Lithocarpus litseifolius</name>
    <dbReference type="NCBI Taxonomy" id="425828"/>
    <lineage>
        <taxon>Eukaryota</taxon>
        <taxon>Viridiplantae</taxon>
        <taxon>Streptophyta</taxon>
        <taxon>Embryophyta</taxon>
        <taxon>Tracheophyta</taxon>
        <taxon>Spermatophyta</taxon>
        <taxon>Magnoliopsida</taxon>
        <taxon>eudicotyledons</taxon>
        <taxon>Gunneridae</taxon>
        <taxon>Pentapetalae</taxon>
        <taxon>rosids</taxon>
        <taxon>fabids</taxon>
        <taxon>Fagales</taxon>
        <taxon>Fagaceae</taxon>
        <taxon>Lithocarpus</taxon>
    </lineage>
</organism>
<reference evidence="3 4" key="1">
    <citation type="submission" date="2024-01" db="EMBL/GenBank/DDBJ databases">
        <title>A telomere-to-telomere, gap-free genome of sweet tea (Lithocarpus litseifolius).</title>
        <authorList>
            <person name="Zhou J."/>
        </authorList>
    </citation>
    <scope>NUCLEOTIDE SEQUENCE [LARGE SCALE GENOMIC DNA]</scope>
    <source>
        <strain evidence="3">Zhou-2022a</strain>
        <tissue evidence="3">Leaf</tissue>
    </source>
</reference>
<evidence type="ECO:0000256" key="1">
    <source>
        <dbReference type="SAM" id="SignalP"/>
    </source>
</evidence>
<feature type="signal peptide" evidence="1">
    <location>
        <begin position="1"/>
        <end position="23"/>
    </location>
</feature>
<dbReference type="Proteomes" id="UP001459277">
    <property type="component" value="Unassembled WGS sequence"/>
</dbReference>
<comment type="caution">
    <text evidence="3">The sequence shown here is derived from an EMBL/GenBank/DDBJ whole genome shotgun (WGS) entry which is preliminary data.</text>
</comment>
<dbReference type="InterPro" id="IPR044730">
    <property type="entry name" value="RNase_H-like_dom_plant"/>
</dbReference>
<sequence>MPRRVRGLLLGRVFSKLVRQVLSSVSVLLEEATVDQLIDSDSQWWNTSLLDSIFIPSKAQQIKSISVCHSAQKDFFVLASFLDWHVRRCPSKKVRARRPRWKPPDAGFVKENFDEAIFKNLMAAGIGMAIRNEHGEVVAALAEQIPIPDSVFTLETLAARHAVLFVRELGLRNVVFEGDSESSIHAISNRLSLSSSCGHIIHDIFLFASSLQSFSFSHVCR</sequence>
<evidence type="ECO:0000313" key="3">
    <source>
        <dbReference type="EMBL" id="KAL0012624.1"/>
    </source>
</evidence>
<evidence type="ECO:0000313" key="4">
    <source>
        <dbReference type="Proteomes" id="UP001459277"/>
    </source>
</evidence>
<dbReference type="GO" id="GO:0004523">
    <property type="term" value="F:RNA-DNA hybrid ribonuclease activity"/>
    <property type="evidence" value="ECO:0007669"/>
    <property type="project" value="InterPro"/>
</dbReference>
<dbReference type="PANTHER" id="PTHR47723">
    <property type="entry name" value="OS05G0353850 PROTEIN"/>
    <property type="match status" value="1"/>
</dbReference>
<dbReference type="AlphaFoldDB" id="A0AAW2DT51"/>
<feature type="domain" description="RNase H type-1" evidence="2">
    <location>
        <begin position="113"/>
        <end position="221"/>
    </location>
</feature>
<dbReference type="GO" id="GO:0003676">
    <property type="term" value="F:nucleic acid binding"/>
    <property type="evidence" value="ECO:0007669"/>
    <property type="project" value="InterPro"/>
</dbReference>
<dbReference type="CDD" id="cd06222">
    <property type="entry name" value="RNase_H_like"/>
    <property type="match status" value="1"/>
</dbReference>
<protein>
    <recommendedName>
        <fullName evidence="2">RNase H type-1 domain-containing protein</fullName>
    </recommendedName>
</protein>
<keyword evidence="1" id="KW-0732">Signal</keyword>
<dbReference type="Pfam" id="PF13456">
    <property type="entry name" value="RVT_3"/>
    <property type="match status" value="1"/>
</dbReference>
<gene>
    <name evidence="3" type="ORF">SO802_007732</name>
</gene>
<proteinExistence type="predicted"/>
<dbReference type="Gene3D" id="3.30.420.10">
    <property type="entry name" value="Ribonuclease H-like superfamily/Ribonuclease H"/>
    <property type="match status" value="1"/>
</dbReference>
<dbReference type="InterPro" id="IPR053151">
    <property type="entry name" value="RNase_H-like"/>
</dbReference>
<keyword evidence="4" id="KW-1185">Reference proteome</keyword>